<protein>
    <submittedName>
        <fullName evidence="2">Uncharacterized protein</fullName>
    </submittedName>
</protein>
<evidence type="ECO:0000313" key="3">
    <source>
        <dbReference type="Proteomes" id="UP001596512"/>
    </source>
</evidence>
<sequence length="77" mass="9157">MRGLPWLPAGCGWPLPWWAGGLWWWAVPLWTRRHGVNRLRCCARGVWLAAVVLGWFGLWWFAVPLWTRRYGRQPDSR</sequence>
<proteinExistence type="predicted"/>
<accession>A0ABW2TU36</accession>
<keyword evidence="1" id="KW-1133">Transmembrane helix</keyword>
<keyword evidence="3" id="KW-1185">Reference proteome</keyword>
<dbReference type="Proteomes" id="UP001596512">
    <property type="component" value="Unassembled WGS sequence"/>
</dbReference>
<name>A0ABW2TU36_9PSEU</name>
<feature type="transmembrane region" description="Helical" evidence="1">
    <location>
        <begin position="46"/>
        <end position="67"/>
    </location>
</feature>
<evidence type="ECO:0000256" key="1">
    <source>
        <dbReference type="SAM" id="Phobius"/>
    </source>
</evidence>
<organism evidence="2 3">
    <name type="scientific">Actinokineospora soli</name>
    <dbReference type="NCBI Taxonomy" id="1048753"/>
    <lineage>
        <taxon>Bacteria</taxon>
        <taxon>Bacillati</taxon>
        <taxon>Actinomycetota</taxon>
        <taxon>Actinomycetes</taxon>
        <taxon>Pseudonocardiales</taxon>
        <taxon>Pseudonocardiaceae</taxon>
        <taxon>Actinokineospora</taxon>
    </lineage>
</organism>
<reference evidence="3" key="1">
    <citation type="journal article" date="2019" name="Int. J. Syst. Evol. Microbiol.">
        <title>The Global Catalogue of Microorganisms (GCM) 10K type strain sequencing project: providing services to taxonomists for standard genome sequencing and annotation.</title>
        <authorList>
            <consortium name="The Broad Institute Genomics Platform"/>
            <consortium name="The Broad Institute Genome Sequencing Center for Infectious Disease"/>
            <person name="Wu L."/>
            <person name="Ma J."/>
        </authorList>
    </citation>
    <scope>NUCLEOTIDE SEQUENCE [LARGE SCALE GENOMIC DNA]</scope>
    <source>
        <strain evidence="3">JCM 17695</strain>
    </source>
</reference>
<dbReference type="EMBL" id="JBHTEY010000004">
    <property type="protein sequence ID" value="MFC7615993.1"/>
    <property type="molecule type" value="Genomic_DNA"/>
</dbReference>
<gene>
    <name evidence="2" type="ORF">ACFQV2_23430</name>
</gene>
<keyword evidence="1" id="KW-0812">Transmembrane</keyword>
<evidence type="ECO:0000313" key="2">
    <source>
        <dbReference type="EMBL" id="MFC7615993.1"/>
    </source>
</evidence>
<comment type="caution">
    <text evidence="2">The sequence shown here is derived from an EMBL/GenBank/DDBJ whole genome shotgun (WGS) entry which is preliminary data.</text>
</comment>
<keyword evidence="1" id="KW-0472">Membrane</keyword>